<gene>
    <name evidence="2" type="ORF">AA20_10925</name>
</gene>
<evidence type="ECO:0000313" key="3">
    <source>
        <dbReference type="Proteomes" id="UP000035514"/>
    </source>
</evidence>
<organism evidence="2 3">
    <name type="scientific">Aliarcobacter butzleri L348</name>
    <dbReference type="NCBI Taxonomy" id="1447256"/>
    <lineage>
        <taxon>Bacteria</taxon>
        <taxon>Pseudomonadati</taxon>
        <taxon>Campylobacterota</taxon>
        <taxon>Epsilonproteobacteria</taxon>
        <taxon>Campylobacterales</taxon>
        <taxon>Arcobacteraceae</taxon>
        <taxon>Aliarcobacter</taxon>
    </lineage>
</organism>
<feature type="domain" description="N-acetyltransferase" evidence="1">
    <location>
        <begin position="3"/>
        <end position="176"/>
    </location>
</feature>
<sequence>MNLQFKELQKEDIKEDIKEVILLINEAYRGEKKDKAWTTESHILDGIRVNEDMMKEILEEKNTKTYIAKVDNKIVGTIQAKLDGESIHIGLFAVDTKSQASGIGKKLLEFAENSSSKLWQKSTFLIEVISTRTELMQYYIRRGYQNTNSFIEFPKSEHWTPNTNEELKLLVLKKTI</sequence>
<protein>
    <submittedName>
        <fullName evidence="2">Acetyltransferase</fullName>
    </submittedName>
</protein>
<dbReference type="Pfam" id="PF13673">
    <property type="entry name" value="Acetyltransf_10"/>
    <property type="match status" value="1"/>
</dbReference>
<dbReference type="PATRIC" id="fig|1447256.3.peg.2135"/>
<dbReference type="CDD" id="cd04301">
    <property type="entry name" value="NAT_SF"/>
    <property type="match status" value="1"/>
</dbReference>
<dbReference type="EMBL" id="JAIQ01000146">
    <property type="protein sequence ID" value="KLD97603.1"/>
    <property type="molecule type" value="Genomic_DNA"/>
</dbReference>
<keyword evidence="2" id="KW-0808">Transferase</keyword>
<accession>A0A0G9JTI6</accession>
<dbReference type="Gene3D" id="3.40.630.30">
    <property type="match status" value="1"/>
</dbReference>
<dbReference type="InterPro" id="IPR000182">
    <property type="entry name" value="GNAT_dom"/>
</dbReference>
<name>A0A0G9JTI6_9BACT</name>
<dbReference type="PROSITE" id="PS51186">
    <property type="entry name" value="GNAT"/>
    <property type="match status" value="1"/>
</dbReference>
<dbReference type="Proteomes" id="UP000035514">
    <property type="component" value="Unassembled WGS sequence"/>
</dbReference>
<dbReference type="SUPFAM" id="SSF55729">
    <property type="entry name" value="Acyl-CoA N-acyltransferases (Nat)"/>
    <property type="match status" value="1"/>
</dbReference>
<dbReference type="AlphaFoldDB" id="A0A0G9JTI6"/>
<evidence type="ECO:0000313" key="2">
    <source>
        <dbReference type="EMBL" id="KLD97603.1"/>
    </source>
</evidence>
<dbReference type="RefSeq" id="WP_046997251.1">
    <property type="nucleotide sequence ID" value="NZ_JAIQ01000146.1"/>
</dbReference>
<reference evidence="2 3" key="1">
    <citation type="submission" date="2014-01" db="EMBL/GenBank/DDBJ databases">
        <title>Development of a Comparative Genomic Fingerprinting Assay for High Resolution Genotyping of Arcobacter butzleri.</title>
        <authorList>
            <person name="Webb A.L."/>
            <person name="Inglis G.D."/>
            <person name="Kruczkiewicz P."/>
            <person name="Selinger L.B."/>
            <person name="Taboada E.N."/>
        </authorList>
    </citation>
    <scope>NUCLEOTIDE SEQUENCE [LARGE SCALE GENOMIC DNA]</scope>
    <source>
        <strain evidence="2 3">L348</strain>
    </source>
</reference>
<comment type="caution">
    <text evidence="2">The sequence shown here is derived from an EMBL/GenBank/DDBJ whole genome shotgun (WGS) entry which is preliminary data.</text>
</comment>
<dbReference type="InterPro" id="IPR016181">
    <property type="entry name" value="Acyl_CoA_acyltransferase"/>
</dbReference>
<dbReference type="GO" id="GO:0016747">
    <property type="term" value="F:acyltransferase activity, transferring groups other than amino-acyl groups"/>
    <property type="evidence" value="ECO:0007669"/>
    <property type="project" value="InterPro"/>
</dbReference>
<proteinExistence type="predicted"/>
<evidence type="ECO:0000259" key="1">
    <source>
        <dbReference type="PROSITE" id="PS51186"/>
    </source>
</evidence>